<protein>
    <submittedName>
        <fullName evidence="1">Uncharacterized protein</fullName>
    </submittedName>
</protein>
<comment type="caution">
    <text evidence="1">The sequence shown here is derived from an EMBL/GenBank/DDBJ whole genome shotgun (WGS) entry which is preliminary data.</text>
</comment>
<gene>
    <name evidence="1" type="ORF">AAH991_36470</name>
</gene>
<evidence type="ECO:0000313" key="1">
    <source>
        <dbReference type="EMBL" id="MEN3540657.1"/>
    </source>
</evidence>
<dbReference type="EMBL" id="JBDJAW010000055">
    <property type="protein sequence ID" value="MEN3540657.1"/>
    <property type="molecule type" value="Genomic_DNA"/>
</dbReference>
<dbReference type="Proteomes" id="UP001447516">
    <property type="component" value="Unassembled WGS sequence"/>
</dbReference>
<sequence length="75" mass="7661">MWLAVAIGVPGRLRRLAGSGAAQVLGDRALRLLDQLGHLDGIERRRRTGQVGGGGLLDPLGGLGPVADPVTGLCP</sequence>
<keyword evidence="2" id="KW-1185">Reference proteome</keyword>
<name>A0ABV0B0S3_9ACTN</name>
<proteinExistence type="predicted"/>
<organism evidence="1 2">
    <name type="scientific">Microbispora maris</name>
    <dbReference type="NCBI Taxonomy" id="3144104"/>
    <lineage>
        <taxon>Bacteria</taxon>
        <taxon>Bacillati</taxon>
        <taxon>Actinomycetota</taxon>
        <taxon>Actinomycetes</taxon>
        <taxon>Streptosporangiales</taxon>
        <taxon>Streptosporangiaceae</taxon>
        <taxon>Microbispora</taxon>
    </lineage>
</organism>
<reference evidence="1 2" key="1">
    <citation type="submission" date="2024-05" db="EMBL/GenBank/DDBJ databases">
        <title>Microbispora sp.ZYX-F-249.</title>
        <authorList>
            <person name="Xie H."/>
        </authorList>
    </citation>
    <scope>NUCLEOTIDE SEQUENCE [LARGE SCALE GENOMIC DNA]</scope>
    <source>
        <strain evidence="1 2">ZYX-F-249</strain>
    </source>
</reference>
<accession>A0ABV0B0S3</accession>
<evidence type="ECO:0000313" key="2">
    <source>
        <dbReference type="Proteomes" id="UP001447516"/>
    </source>
</evidence>